<organism evidence="2 3">
    <name type="scientific">Macrosiphum euphorbiae</name>
    <name type="common">potato aphid</name>
    <dbReference type="NCBI Taxonomy" id="13131"/>
    <lineage>
        <taxon>Eukaryota</taxon>
        <taxon>Metazoa</taxon>
        <taxon>Ecdysozoa</taxon>
        <taxon>Arthropoda</taxon>
        <taxon>Hexapoda</taxon>
        <taxon>Insecta</taxon>
        <taxon>Pterygota</taxon>
        <taxon>Neoptera</taxon>
        <taxon>Paraneoptera</taxon>
        <taxon>Hemiptera</taxon>
        <taxon>Sternorrhyncha</taxon>
        <taxon>Aphidomorpha</taxon>
        <taxon>Aphidoidea</taxon>
        <taxon>Aphididae</taxon>
        <taxon>Macrosiphini</taxon>
        <taxon>Macrosiphum</taxon>
    </lineage>
</organism>
<sequence>MYLDTSGQQQTSEWHPPSGGRSESVGGARLPCSGGAAVHLQQLQQARLFPGGRRSMTAARATSFDSGSSVLGLWYAHVDRIPYDAHL</sequence>
<reference evidence="2 3" key="1">
    <citation type="submission" date="2023-01" db="EMBL/GenBank/DDBJ databases">
        <authorList>
            <person name="Whitehead M."/>
        </authorList>
    </citation>
    <scope>NUCLEOTIDE SEQUENCE [LARGE SCALE GENOMIC DNA]</scope>
</reference>
<dbReference type="AlphaFoldDB" id="A0AAV0W5N6"/>
<feature type="region of interest" description="Disordered" evidence="1">
    <location>
        <begin position="1"/>
        <end position="28"/>
    </location>
</feature>
<protein>
    <submittedName>
        <fullName evidence="2">Uncharacterized protein</fullName>
    </submittedName>
</protein>
<comment type="caution">
    <text evidence="2">The sequence shown here is derived from an EMBL/GenBank/DDBJ whole genome shotgun (WGS) entry which is preliminary data.</text>
</comment>
<dbReference type="EMBL" id="CARXXK010000001">
    <property type="protein sequence ID" value="CAI6351124.1"/>
    <property type="molecule type" value="Genomic_DNA"/>
</dbReference>
<accession>A0AAV0W5N6</accession>
<keyword evidence="3" id="KW-1185">Reference proteome</keyword>
<evidence type="ECO:0000313" key="2">
    <source>
        <dbReference type="EMBL" id="CAI6351124.1"/>
    </source>
</evidence>
<evidence type="ECO:0000256" key="1">
    <source>
        <dbReference type="SAM" id="MobiDB-lite"/>
    </source>
</evidence>
<gene>
    <name evidence="2" type="ORF">MEUPH1_LOCUS7503</name>
</gene>
<name>A0AAV0W5N6_9HEMI</name>
<feature type="compositionally biased region" description="Polar residues" evidence="1">
    <location>
        <begin position="1"/>
        <end position="13"/>
    </location>
</feature>
<evidence type="ECO:0000313" key="3">
    <source>
        <dbReference type="Proteomes" id="UP001160148"/>
    </source>
</evidence>
<dbReference type="Proteomes" id="UP001160148">
    <property type="component" value="Unassembled WGS sequence"/>
</dbReference>
<proteinExistence type="predicted"/>